<dbReference type="InterPro" id="IPR000560">
    <property type="entry name" value="His_Pase_clade-2"/>
</dbReference>
<dbReference type="InterPro" id="IPR033379">
    <property type="entry name" value="Acid_Pase_AS"/>
</dbReference>
<dbReference type="Proteomes" id="UP000694941">
    <property type="component" value="Unplaced"/>
</dbReference>
<dbReference type="InterPro" id="IPR029033">
    <property type="entry name" value="His_PPase_superfam"/>
</dbReference>
<feature type="non-terminal residue" evidence="4">
    <location>
        <position position="1"/>
    </location>
</feature>
<dbReference type="InterPro" id="IPR050645">
    <property type="entry name" value="Histidine_acid_phosphatase"/>
</dbReference>
<sequence length="259" mass="29377">MLYPESKCPEADKEVLRIMKSPLAKKFNNDHQKLYSSLSEHSGEKIETWRDAGNVYDTLKIEKLHNLTMPDWVEPLWDKLVNISNWSFHLGFDSEVILRLRTGLLLKDMISNIQKKINGKLPELKVFMYSSHDTQVSLLLHALGVYNMLAPPYCATIILELHRNGQHNHFIKVFYLNDSSTDPYPLTLPECPQPECPVGHFIHLTSNLIPQDWEKECGLAVEEVVSKNAIAVIGLGLAVSVLLIDLWSPDLAAVQTEGH</sequence>
<comment type="catalytic activity">
    <reaction evidence="1">
        <text>a phosphate monoester + H2O = an alcohol + phosphate</text>
        <dbReference type="Rhea" id="RHEA:15017"/>
        <dbReference type="ChEBI" id="CHEBI:15377"/>
        <dbReference type="ChEBI" id="CHEBI:30879"/>
        <dbReference type="ChEBI" id="CHEBI:43474"/>
        <dbReference type="ChEBI" id="CHEBI:67140"/>
        <dbReference type="EC" id="3.1.3.2"/>
    </reaction>
</comment>
<dbReference type="PANTHER" id="PTHR11567">
    <property type="entry name" value="ACID PHOSPHATASE-RELATED"/>
    <property type="match status" value="1"/>
</dbReference>
<accession>A0ABM1C227</accession>
<keyword evidence="3" id="KW-1185">Reference proteome</keyword>
<dbReference type="PANTHER" id="PTHR11567:SF210">
    <property type="entry name" value="ACID PHOSPHATASE 5-RELATED"/>
    <property type="match status" value="1"/>
</dbReference>
<dbReference type="Pfam" id="PF00328">
    <property type="entry name" value="His_Phos_2"/>
    <property type="match status" value="1"/>
</dbReference>
<dbReference type="RefSeq" id="XP_013792854.1">
    <property type="nucleotide sequence ID" value="XM_013937400.2"/>
</dbReference>
<dbReference type="PROSITE" id="PS00778">
    <property type="entry name" value="HIS_ACID_PHOSPHAT_2"/>
    <property type="match status" value="1"/>
</dbReference>
<evidence type="ECO:0000313" key="3">
    <source>
        <dbReference type="Proteomes" id="UP000694941"/>
    </source>
</evidence>
<gene>
    <name evidence="4" type="primary">LOC106476772</name>
</gene>
<reference evidence="4" key="1">
    <citation type="submission" date="2025-08" db="UniProtKB">
        <authorList>
            <consortium name="RefSeq"/>
        </authorList>
    </citation>
    <scope>IDENTIFICATION</scope>
    <source>
        <tissue evidence="4">Muscle</tissue>
    </source>
</reference>
<evidence type="ECO:0000256" key="2">
    <source>
        <dbReference type="ARBA" id="ARBA00005375"/>
    </source>
</evidence>
<protein>
    <submittedName>
        <fullName evidence="4">Lysosomal acid phosphatase-like</fullName>
    </submittedName>
</protein>
<comment type="similarity">
    <text evidence="2">Belongs to the histidine acid phosphatase family.</text>
</comment>
<proteinExistence type="inferred from homology"/>
<organism evidence="3 4">
    <name type="scientific">Limulus polyphemus</name>
    <name type="common">Atlantic horseshoe crab</name>
    <dbReference type="NCBI Taxonomy" id="6850"/>
    <lineage>
        <taxon>Eukaryota</taxon>
        <taxon>Metazoa</taxon>
        <taxon>Ecdysozoa</taxon>
        <taxon>Arthropoda</taxon>
        <taxon>Chelicerata</taxon>
        <taxon>Merostomata</taxon>
        <taxon>Xiphosura</taxon>
        <taxon>Limulidae</taxon>
        <taxon>Limulus</taxon>
    </lineage>
</organism>
<dbReference type="Gene3D" id="3.40.50.1240">
    <property type="entry name" value="Phosphoglycerate mutase-like"/>
    <property type="match status" value="1"/>
</dbReference>
<dbReference type="GeneID" id="106476772"/>
<evidence type="ECO:0000313" key="4">
    <source>
        <dbReference type="RefSeq" id="XP_013792854.1"/>
    </source>
</evidence>
<evidence type="ECO:0000256" key="1">
    <source>
        <dbReference type="ARBA" id="ARBA00000032"/>
    </source>
</evidence>
<name>A0ABM1C227_LIMPO</name>
<dbReference type="SUPFAM" id="SSF53254">
    <property type="entry name" value="Phosphoglycerate mutase-like"/>
    <property type="match status" value="1"/>
</dbReference>